<dbReference type="Pfam" id="PF17837">
    <property type="entry name" value="4PPT_N"/>
    <property type="match status" value="1"/>
</dbReference>
<proteinExistence type="predicted"/>
<feature type="domain" description="4'-phosphopantetheinyl transferase N-terminal" evidence="1">
    <location>
        <begin position="30"/>
        <end position="64"/>
    </location>
</feature>
<name>X8CFD0_MYCXE</name>
<dbReference type="InterPro" id="IPR041354">
    <property type="entry name" value="4PPT_N"/>
</dbReference>
<dbReference type="AlphaFoldDB" id="X8CFD0"/>
<reference evidence="2" key="1">
    <citation type="submission" date="2014-01" db="EMBL/GenBank/DDBJ databases">
        <authorList>
            <person name="Brown-Elliot B."/>
            <person name="Wallace R."/>
            <person name="Lenaerts A."/>
            <person name="Ordway D."/>
            <person name="DeGroote M.A."/>
            <person name="Parker T."/>
            <person name="Sizemore C."/>
            <person name="Tallon L.J."/>
            <person name="Sadzewicz L.K."/>
            <person name="Sengamalay N."/>
            <person name="Fraser C.M."/>
            <person name="Hine E."/>
            <person name="Shefchek K.A."/>
            <person name="Das S.P."/>
            <person name="Tettelin H."/>
        </authorList>
    </citation>
    <scope>NUCLEOTIDE SEQUENCE [LARGE SCALE GENOMIC DNA]</scope>
    <source>
        <strain evidence="2">4042</strain>
    </source>
</reference>
<dbReference type="EMBL" id="JAOB01000032">
    <property type="protein sequence ID" value="EUA54774.1"/>
    <property type="molecule type" value="Genomic_DNA"/>
</dbReference>
<organism evidence="2">
    <name type="scientific">Mycobacterium xenopi 4042</name>
    <dbReference type="NCBI Taxonomy" id="1299334"/>
    <lineage>
        <taxon>Bacteria</taxon>
        <taxon>Bacillati</taxon>
        <taxon>Actinomycetota</taxon>
        <taxon>Actinomycetes</taxon>
        <taxon>Mycobacteriales</taxon>
        <taxon>Mycobacteriaceae</taxon>
        <taxon>Mycobacterium</taxon>
    </lineage>
</organism>
<protein>
    <submittedName>
        <fullName evidence="2">Phosphopantetheinyl transferase, PptII domain protein</fullName>
    </submittedName>
</protein>
<gene>
    <name evidence="2" type="primary">pptII</name>
    <name evidence="2" type="ORF">I553_1291</name>
</gene>
<dbReference type="GO" id="GO:0016740">
    <property type="term" value="F:transferase activity"/>
    <property type="evidence" value="ECO:0007669"/>
    <property type="project" value="UniProtKB-KW"/>
</dbReference>
<accession>X8CFD0</accession>
<comment type="caution">
    <text evidence="2">The sequence shown here is derived from an EMBL/GenBank/DDBJ whole genome shotgun (WGS) entry which is preliminary data.</text>
</comment>
<evidence type="ECO:0000313" key="2">
    <source>
        <dbReference type="EMBL" id="EUA54774.1"/>
    </source>
</evidence>
<evidence type="ECO:0000259" key="1">
    <source>
        <dbReference type="Pfam" id="PF17837"/>
    </source>
</evidence>
<keyword evidence="2" id="KW-0808">Transferase</keyword>
<dbReference type="PATRIC" id="fig|1299334.3.peg.3106"/>
<sequence>MLSSLLPGDRDHLAFAEVYSDPPGLKPLPEEEPLIARSVPKRRNEFITVRHCARIALGQLGLAQHRS</sequence>